<dbReference type="PANTHER" id="PTHR33204">
    <property type="entry name" value="TRANSCRIPTIONAL REGULATOR, MARR FAMILY"/>
    <property type="match status" value="1"/>
</dbReference>
<dbReference type="RefSeq" id="WP_290266473.1">
    <property type="nucleotide sequence ID" value="NZ_JAUFQQ010000005.1"/>
</dbReference>
<accession>A0ABV5FLD7</accession>
<evidence type="ECO:0000256" key="1">
    <source>
        <dbReference type="ARBA" id="ARBA00023015"/>
    </source>
</evidence>
<dbReference type="InterPro" id="IPR036388">
    <property type="entry name" value="WH-like_DNA-bd_sf"/>
</dbReference>
<evidence type="ECO:0000313" key="5">
    <source>
        <dbReference type="EMBL" id="MFB9064359.1"/>
    </source>
</evidence>
<evidence type="ECO:0000256" key="3">
    <source>
        <dbReference type="ARBA" id="ARBA00023163"/>
    </source>
</evidence>
<gene>
    <name evidence="5" type="ORF">ACFFUQ_10015</name>
</gene>
<dbReference type="Proteomes" id="UP001589589">
    <property type="component" value="Unassembled WGS sequence"/>
</dbReference>
<evidence type="ECO:0000256" key="2">
    <source>
        <dbReference type="ARBA" id="ARBA00023125"/>
    </source>
</evidence>
<dbReference type="SUPFAM" id="SSF46785">
    <property type="entry name" value="Winged helix' DNA-binding domain"/>
    <property type="match status" value="1"/>
</dbReference>
<dbReference type="PANTHER" id="PTHR33204:SF18">
    <property type="entry name" value="TRANSCRIPTIONAL REGULATORY PROTEIN"/>
    <property type="match status" value="1"/>
</dbReference>
<keyword evidence="1" id="KW-0805">Transcription regulation</keyword>
<dbReference type="InterPro" id="IPR036390">
    <property type="entry name" value="WH_DNA-bd_sf"/>
</dbReference>
<dbReference type="Pfam" id="PF01638">
    <property type="entry name" value="HxlR"/>
    <property type="match status" value="1"/>
</dbReference>
<keyword evidence="2" id="KW-0238">DNA-binding</keyword>
<protein>
    <submittedName>
        <fullName evidence="5">Winged helix-turn-helix transcriptional regulator</fullName>
    </submittedName>
</protein>
<feature type="domain" description="HTH hxlR-type" evidence="4">
    <location>
        <begin position="27"/>
        <end position="133"/>
    </location>
</feature>
<dbReference type="Gene3D" id="1.10.10.10">
    <property type="entry name" value="Winged helix-like DNA-binding domain superfamily/Winged helix DNA-binding domain"/>
    <property type="match status" value="1"/>
</dbReference>
<proteinExistence type="predicted"/>
<dbReference type="InterPro" id="IPR002577">
    <property type="entry name" value="HTH_HxlR"/>
</dbReference>
<dbReference type="PROSITE" id="PS51118">
    <property type="entry name" value="HTH_HXLR"/>
    <property type="match status" value="1"/>
</dbReference>
<reference evidence="5 6" key="1">
    <citation type="submission" date="2024-09" db="EMBL/GenBank/DDBJ databases">
        <authorList>
            <person name="Sun Q."/>
            <person name="Mori K."/>
        </authorList>
    </citation>
    <scope>NUCLEOTIDE SEQUENCE [LARGE SCALE GENOMIC DNA]</scope>
    <source>
        <strain evidence="5 6">CECT 7908</strain>
    </source>
</reference>
<keyword evidence="6" id="KW-1185">Reference proteome</keyword>
<name>A0ABV5FLD7_9FLAO</name>
<keyword evidence="3" id="KW-0804">Transcription</keyword>
<evidence type="ECO:0000313" key="6">
    <source>
        <dbReference type="Proteomes" id="UP001589589"/>
    </source>
</evidence>
<evidence type="ECO:0000259" key="4">
    <source>
        <dbReference type="PROSITE" id="PS51118"/>
    </source>
</evidence>
<sequence>MSELRVTSNLEVITIMIKKPKTDPEGCTGDIKSMTDALEILGGKWRLLIVHYLFLREKDINTFKKIEKDIVGISAKMLSKELKILEVNKIVDRKIMDTKPVTVQYSITEYGKEVKPVISILVDWGLNHRREMFEK</sequence>
<organism evidence="5 6">
    <name type="scientific">Flavobacterium branchiarum</name>
    <dbReference type="NCBI Taxonomy" id="1114870"/>
    <lineage>
        <taxon>Bacteria</taxon>
        <taxon>Pseudomonadati</taxon>
        <taxon>Bacteroidota</taxon>
        <taxon>Flavobacteriia</taxon>
        <taxon>Flavobacteriales</taxon>
        <taxon>Flavobacteriaceae</taxon>
        <taxon>Flavobacterium</taxon>
    </lineage>
</organism>
<dbReference type="EMBL" id="JBHMEX010000032">
    <property type="protein sequence ID" value="MFB9064359.1"/>
    <property type="molecule type" value="Genomic_DNA"/>
</dbReference>
<comment type="caution">
    <text evidence="5">The sequence shown here is derived from an EMBL/GenBank/DDBJ whole genome shotgun (WGS) entry which is preliminary data.</text>
</comment>